<dbReference type="InterPro" id="IPR036390">
    <property type="entry name" value="WH_DNA-bd_sf"/>
</dbReference>
<evidence type="ECO:0000313" key="12">
    <source>
        <dbReference type="EMBL" id="VNB70695.1"/>
    </source>
</evidence>
<evidence type="ECO:0000313" key="5">
    <source>
        <dbReference type="EMBL" id="CJA45692.1"/>
    </source>
</evidence>
<protein>
    <submittedName>
        <fullName evidence="10">ROK family protein</fullName>
    </submittedName>
    <submittedName>
        <fullName evidence="7">ROK family transcriptional regulator</fullName>
    </submittedName>
</protein>
<evidence type="ECO:0000313" key="23">
    <source>
        <dbReference type="Proteomes" id="UP000311674"/>
    </source>
</evidence>
<dbReference type="Proteomes" id="UP000298847">
    <property type="component" value="Unassembled WGS sequence"/>
</dbReference>
<dbReference type="EMBL" id="CAAXWD010000001">
    <property type="protein sequence ID" value="VQC93045.1"/>
    <property type="molecule type" value="Genomic_DNA"/>
</dbReference>
<dbReference type="GO" id="GO:0042732">
    <property type="term" value="P:D-xylose metabolic process"/>
    <property type="evidence" value="ECO:0007669"/>
    <property type="project" value="UniProtKB-KW"/>
</dbReference>
<evidence type="ECO:0000313" key="16">
    <source>
        <dbReference type="Proteomes" id="UP000042967"/>
    </source>
</evidence>
<dbReference type="EMBL" id="WNHJ01000017">
    <property type="protein sequence ID" value="MTV62883.1"/>
    <property type="molecule type" value="Genomic_DNA"/>
</dbReference>
<dbReference type="RefSeq" id="WP_000628994.1">
    <property type="nucleotide sequence ID" value="NZ_AP018936.1"/>
</dbReference>
<evidence type="ECO:0000313" key="15">
    <source>
        <dbReference type="EMBL" id="VTE41678.1"/>
    </source>
</evidence>
<evidence type="ECO:0000313" key="13">
    <source>
        <dbReference type="EMBL" id="VQC93045.1"/>
    </source>
</evidence>
<dbReference type="EMBL" id="WNHN01000003">
    <property type="protein sequence ID" value="MTV75945.1"/>
    <property type="molecule type" value="Genomic_DNA"/>
</dbReference>
<sequence>MITKQSAFLQNRATILEFLYRNPATSRTDIVNETGLTPATTTNIIKELSEQSLIYETGDEFSEFSGSGRRRKTISITDNIPYVVGGIEINVLGIFLSLCDLQGKTLFETEILNEDYPISEINSTITNMIKTAIEYVPLETKLLGFGLSIPGHYNKDSGSIITNNPIWESFNLLNVIKRFNFPFIVKNNIDCMAIGQYLFNPHNTPDNFIFLHAGLGIYTSFFTKEKIGASKNPYIGEIGHTIVELNGQYCECGKKGCLQTYISDAWLIKHAQLLFKNSQLTVLKSLVKTEKDIHLDTLLTAYNLGDSALRQQIDKGVNLLATSIANLLLINPADKIYINSQLLNYQPFTHEVRDKIQDQLHFVPFTRNIEIEILPYNKHRGSIGACALAIVAFFIEHSNVLQDIISP</sequence>
<evidence type="ECO:0000313" key="24">
    <source>
        <dbReference type="Proteomes" id="UP000469505"/>
    </source>
</evidence>
<dbReference type="Proteomes" id="UP000311381">
    <property type="component" value="Unassembled WGS sequence"/>
</dbReference>
<comment type="similarity">
    <text evidence="2">Belongs to the ROK (NagC/XylR) family.</text>
</comment>
<evidence type="ECO:0000313" key="22">
    <source>
        <dbReference type="Proteomes" id="UP000311381"/>
    </source>
</evidence>
<dbReference type="EMBL" id="CABBMN010000021">
    <property type="protein sequence ID" value="VSC34214.1"/>
    <property type="molecule type" value="Genomic_DNA"/>
</dbReference>
<dbReference type="Pfam" id="PF00480">
    <property type="entry name" value="ROK"/>
    <property type="match status" value="1"/>
</dbReference>
<reference evidence="19 20" key="2">
    <citation type="submission" date="2019-04" db="EMBL/GenBank/DDBJ databases">
        <authorList>
            <consortium name="Pathogen Informatics"/>
        </authorList>
    </citation>
    <scope>NUCLEOTIDE SEQUENCE [LARGE SCALE GENOMIC DNA]</scope>
    <source>
        <strain evidence="14 23">GPSC148</strain>
        <strain evidence="13 19">GPSC22</strain>
        <strain evidence="11 22">GPSC47</strain>
        <strain evidence="12 20">GPSC54</strain>
        <strain evidence="15 21">GPSC559</strain>
    </source>
</reference>
<comment type="function">
    <text evidence="1">Transcriptional repressor of xylose-utilizing enzymes.</text>
</comment>
<reference evidence="24 25" key="3">
    <citation type="submission" date="2019-11" db="EMBL/GenBank/DDBJ databases">
        <title>Growth characteristics of pneumococcus vary with the chemical composition of the capsule and with environmental conditions.</title>
        <authorList>
            <person name="Tothpal A."/>
            <person name="Desobry K."/>
            <person name="Joshi S."/>
            <person name="Wyllie A.L."/>
            <person name="Weinberger D.M."/>
        </authorList>
    </citation>
    <scope>NUCLEOTIDE SEQUENCE [LARGE SCALE GENOMIC DNA]</scope>
    <source>
        <strain evidence="9">Pnumococcus10A</strain>
        <strain evidence="25">pnumococcus22F</strain>
        <strain evidence="8">Pnumococcus22F</strain>
        <strain evidence="10">Pnumococcus35B</strain>
        <strain evidence="24">pnumococcus35B</strain>
    </source>
</reference>
<dbReference type="SUPFAM" id="SSF53067">
    <property type="entry name" value="Actin-like ATPase domain"/>
    <property type="match status" value="1"/>
</dbReference>
<proteinExistence type="inferred from homology"/>
<evidence type="ECO:0000256" key="3">
    <source>
        <dbReference type="ARBA" id="ARBA00022629"/>
    </source>
</evidence>
<dbReference type="PANTHER" id="PTHR18964:SF149">
    <property type="entry name" value="BIFUNCTIONAL UDP-N-ACETYLGLUCOSAMINE 2-EPIMERASE_N-ACETYLMANNOSAMINE KINASE"/>
    <property type="match status" value="1"/>
</dbReference>
<evidence type="ECO:0000313" key="11">
    <source>
        <dbReference type="EMBL" id="VMC85194.1"/>
    </source>
</evidence>
<dbReference type="EMBL" id="JAVPGZ010000176">
    <property type="protein sequence ID" value="MDS8038294.1"/>
    <property type="molecule type" value="Genomic_DNA"/>
</dbReference>
<dbReference type="EMBL" id="CKTV01000020">
    <property type="protein sequence ID" value="CJA45692.1"/>
    <property type="molecule type" value="Genomic_DNA"/>
</dbReference>
<dbReference type="EMBL" id="WNHX01000019">
    <property type="protein sequence ID" value="MTV86951.1"/>
    <property type="molecule type" value="Genomic_DNA"/>
</dbReference>
<evidence type="ECO:0000313" key="14">
    <source>
        <dbReference type="EMBL" id="VSC34214.1"/>
    </source>
</evidence>
<evidence type="ECO:0000313" key="8">
    <source>
        <dbReference type="EMBL" id="MTV62883.1"/>
    </source>
</evidence>
<dbReference type="Proteomes" id="UP000729182">
    <property type="component" value="Unassembled WGS sequence"/>
</dbReference>
<dbReference type="EMBL" id="CAASIK010000021">
    <property type="protein sequence ID" value="VNB70695.1"/>
    <property type="molecule type" value="Genomic_DNA"/>
</dbReference>
<dbReference type="Proteomes" id="UP000311674">
    <property type="component" value="Unassembled WGS sequence"/>
</dbReference>
<organism evidence="10 24">
    <name type="scientific">Streptococcus pneumoniae</name>
    <dbReference type="NCBI Taxonomy" id="1313"/>
    <lineage>
        <taxon>Bacteria</taxon>
        <taxon>Bacillati</taxon>
        <taxon>Bacillota</taxon>
        <taxon>Bacilli</taxon>
        <taxon>Lactobacillales</taxon>
        <taxon>Streptococcaceae</taxon>
        <taxon>Streptococcus</taxon>
    </lineage>
</organism>
<dbReference type="Proteomes" id="UP000310997">
    <property type="component" value="Unassembled WGS sequence"/>
</dbReference>
<dbReference type="InterPro" id="IPR000600">
    <property type="entry name" value="ROK"/>
</dbReference>
<evidence type="ECO:0000313" key="6">
    <source>
        <dbReference type="EMBL" id="COA12230.1"/>
    </source>
</evidence>
<dbReference type="GeneID" id="45652088"/>
<dbReference type="Proteomes" id="UP000310822">
    <property type="component" value="Unassembled WGS sequence"/>
</dbReference>
<evidence type="ECO:0000313" key="18">
    <source>
        <dbReference type="Proteomes" id="UP000048507"/>
    </source>
</evidence>
<name>A0A0B7M0Q9_STREE</name>
<evidence type="ECO:0000313" key="25">
    <source>
        <dbReference type="Proteomes" id="UP000474228"/>
    </source>
</evidence>
<evidence type="ECO:0000256" key="1">
    <source>
        <dbReference type="ARBA" id="ARBA00002486"/>
    </source>
</evidence>
<dbReference type="Proteomes" id="UP000469505">
    <property type="component" value="Unassembled WGS sequence"/>
</dbReference>
<reference evidence="16 17" key="1">
    <citation type="submission" date="2015-03" db="EMBL/GenBank/DDBJ databases">
        <authorList>
            <consortium name="Pathogen Informatics"/>
            <person name="Murphy D."/>
        </authorList>
    </citation>
    <scope>NUCLEOTIDE SEQUENCE [LARGE SCALE GENOMIC DNA]</scope>
    <source>
        <strain evidence="6 16">SMRU1414</strain>
        <strain evidence="5 17">SMRU1873</strain>
        <strain evidence="4">SMRU51</strain>
        <strain evidence="18">type strain: N</strain>
    </source>
</reference>
<dbReference type="Proteomes" id="UP000042967">
    <property type="component" value="Unassembled WGS sequence"/>
</dbReference>
<reference evidence="7" key="4">
    <citation type="submission" date="2023-06" db="EMBL/GenBank/DDBJ databases">
        <title>PCVPA Blantyre Malawi Pneumococcal carriage surveillance isolates.</title>
        <authorList>
            <person name="Obolski U."/>
            <person name="Swarthout T.D."/>
            <person name="Kalizang'Oma A."/>
            <person name="Mwalukomo T.S."/>
            <person name="Cave R."/>
            <person name="Brown C."/>
            <person name="Cornick J."/>
            <person name="Kamng'Ona A."/>
            <person name="Msefula J."/>
            <person name="French N."/>
            <person name="Hyderman R."/>
        </authorList>
    </citation>
    <scope>NUCLEOTIDE SEQUENCE</scope>
    <source>
        <strain evidence="7">BVY8TH</strain>
    </source>
</reference>
<evidence type="ECO:0000313" key="20">
    <source>
        <dbReference type="Proteomes" id="UP000310822"/>
    </source>
</evidence>
<keyword evidence="3" id="KW-0859">Xylose metabolism</keyword>
<keyword evidence="3" id="KW-0119">Carbohydrate metabolism</keyword>
<gene>
    <name evidence="4" type="primary">mlc_2</name>
    <name evidence="5" type="synonym">mlc</name>
    <name evidence="13" type="synonym">mlc_1</name>
    <name evidence="4" type="ORF">ERS019209_01246</name>
    <name evidence="6" type="ORF">ERS020924_00989</name>
    <name evidence="5" type="ORF">ERS021383_01322</name>
    <name evidence="9" type="ORF">GM535_01170</name>
    <name evidence="8" type="ORF">GM539_05625</name>
    <name evidence="10" type="ORF">GM543_05375</name>
    <name evidence="7" type="ORF">RLG82_04600</name>
    <name evidence="11" type="ORF">SAMEA2627268_00363</name>
    <name evidence="12" type="ORF">SAMEA2783718_02176</name>
    <name evidence="13" type="ORF">SAMEA3354366_00438</name>
    <name evidence="14" type="ORF">SAMEA3390019_02071</name>
    <name evidence="15" type="ORF">SAMEA4038883_01957</name>
</gene>
<dbReference type="SUPFAM" id="SSF46785">
    <property type="entry name" value="Winged helix' DNA-binding domain"/>
    <property type="match status" value="1"/>
</dbReference>
<dbReference type="InterPro" id="IPR036388">
    <property type="entry name" value="WH-like_DNA-bd_sf"/>
</dbReference>
<evidence type="ECO:0000313" key="19">
    <source>
        <dbReference type="Proteomes" id="UP000298847"/>
    </source>
</evidence>
<evidence type="ECO:0000313" key="10">
    <source>
        <dbReference type="EMBL" id="MTV86951.1"/>
    </source>
</evidence>
<evidence type="ECO:0000313" key="9">
    <source>
        <dbReference type="EMBL" id="MTV75945.1"/>
    </source>
</evidence>
<evidence type="ECO:0000313" key="4">
    <source>
        <dbReference type="EMBL" id="CEX64645.1"/>
    </source>
</evidence>
<dbReference type="EMBL" id="CABDLL010000016">
    <property type="protein sequence ID" value="VTE41678.1"/>
    <property type="molecule type" value="Genomic_DNA"/>
</dbReference>
<dbReference type="PANTHER" id="PTHR18964">
    <property type="entry name" value="ROK (REPRESSOR, ORF, KINASE) FAMILY"/>
    <property type="match status" value="1"/>
</dbReference>
<dbReference type="Proteomes" id="UP001184693">
    <property type="component" value="Unassembled WGS sequence"/>
</dbReference>
<dbReference type="OrthoDB" id="9796533at2"/>
<dbReference type="Gene3D" id="1.10.10.10">
    <property type="entry name" value="Winged helix-like DNA-binding domain superfamily/Winged helix DNA-binding domain"/>
    <property type="match status" value="1"/>
</dbReference>
<dbReference type="Gene3D" id="3.30.420.40">
    <property type="match status" value="2"/>
</dbReference>
<evidence type="ECO:0000313" key="17">
    <source>
        <dbReference type="Proteomes" id="UP000043005"/>
    </source>
</evidence>
<dbReference type="EMBL" id="CQVU01000007">
    <property type="protein sequence ID" value="COA12230.1"/>
    <property type="molecule type" value="Genomic_DNA"/>
</dbReference>
<evidence type="ECO:0000256" key="2">
    <source>
        <dbReference type="ARBA" id="ARBA00006479"/>
    </source>
</evidence>
<dbReference type="Proteomes" id="UP000048507">
    <property type="component" value="Unassembled WGS sequence"/>
</dbReference>
<dbReference type="AlphaFoldDB" id="A0A0B7M0Q9"/>
<dbReference type="Proteomes" id="UP000474228">
    <property type="component" value="Unassembled WGS sequence"/>
</dbReference>
<evidence type="ECO:0000313" key="21">
    <source>
        <dbReference type="Proteomes" id="UP000310997"/>
    </source>
</evidence>
<dbReference type="OMA" id="FFIRHQQ"/>
<dbReference type="EMBL" id="CAAQRO010000002">
    <property type="protein sequence ID" value="VMC85194.1"/>
    <property type="molecule type" value="Genomic_DNA"/>
</dbReference>
<dbReference type="EMBL" id="CFFA01000014">
    <property type="protein sequence ID" value="CEX64645.1"/>
    <property type="molecule type" value="Genomic_DNA"/>
</dbReference>
<accession>A0A0B7M0Q9</accession>
<dbReference type="Pfam" id="PF13412">
    <property type="entry name" value="HTH_24"/>
    <property type="match status" value="1"/>
</dbReference>
<dbReference type="InterPro" id="IPR043129">
    <property type="entry name" value="ATPase_NBD"/>
</dbReference>
<evidence type="ECO:0000313" key="7">
    <source>
        <dbReference type="EMBL" id="MDS8038294.1"/>
    </source>
</evidence>
<dbReference type="Proteomes" id="UP000043005">
    <property type="component" value="Unassembled WGS sequence"/>
</dbReference>